<organism evidence="2 3">
    <name type="scientific">Mesorhabditis spiculigera</name>
    <dbReference type="NCBI Taxonomy" id="96644"/>
    <lineage>
        <taxon>Eukaryota</taxon>
        <taxon>Metazoa</taxon>
        <taxon>Ecdysozoa</taxon>
        <taxon>Nematoda</taxon>
        <taxon>Chromadorea</taxon>
        <taxon>Rhabditida</taxon>
        <taxon>Rhabditina</taxon>
        <taxon>Rhabditomorpha</taxon>
        <taxon>Rhabditoidea</taxon>
        <taxon>Rhabditidae</taxon>
        <taxon>Mesorhabditinae</taxon>
        <taxon>Mesorhabditis</taxon>
    </lineage>
</organism>
<proteinExistence type="predicted"/>
<evidence type="ECO:0000313" key="2">
    <source>
        <dbReference type="EMBL" id="CAJ0581411.1"/>
    </source>
</evidence>
<dbReference type="Proteomes" id="UP001177023">
    <property type="component" value="Unassembled WGS sequence"/>
</dbReference>
<dbReference type="EMBL" id="CATQJA010002663">
    <property type="protein sequence ID" value="CAJ0581411.1"/>
    <property type="molecule type" value="Genomic_DNA"/>
</dbReference>
<gene>
    <name evidence="2" type="ORF">MSPICULIGERA_LOCUS19572</name>
</gene>
<feature type="compositionally biased region" description="Basic and acidic residues" evidence="1">
    <location>
        <begin position="157"/>
        <end position="167"/>
    </location>
</feature>
<evidence type="ECO:0000256" key="1">
    <source>
        <dbReference type="SAM" id="MobiDB-lite"/>
    </source>
</evidence>
<dbReference type="AlphaFoldDB" id="A0AA36D633"/>
<reference evidence="2" key="1">
    <citation type="submission" date="2023-06" db="EMBL/GenBank/DDBJ databases">
        <authorList>
            <person name="Delattre M."/>
        </authorList>
    </citation>
    <scope>NUCLEOTIDE SEQUENCE</scope>
    <source>
        <strain evidence="2">AF72</strain>
    </source>
</reference>
<comment type="caution">
    <text evidence="2">The sequence shown here is derived from an EMBL/GenBank/DDBJ whole genome shotgun (WGS) entry which is preliminary data.</text>
</comment>
<sequence>MNNHSSVSDTLSPDDQYNLISWRYHRLLDYCGAFALRNGTSPAGALLLEDVPIELLEALHDLSRQPQIEPINNTDADFFAAYNDTKAPTAVLPALPRPPCLFQTPAAQGANLNYCGAFAWMNGTQPIGSLLYEDAPIELLDMLHDLSRQPRPQPTPKKNDRQPAIDM</sequence>
<protein>
    <submittedName>
        <fullName evidence="2">Uncharacterized protein</fullName>
    </submittedName>
</protein>
<feature type="region of interest" description="Disordered" evidence="1">
    <location>
        <begin position="146"/>
        <end position="167"/>
    </location>
</feature>
<accession>A0AA36D633</accession>
<name>A0AA36D633_9BILA</name>
<feature type="non-terminal residue" evidence="2">
    <location>
        <position position="1"/>
    </location>
</feature>
<evidence type="ECO:0000313" key="3">
    <source>
        <dbReference type="Proteomes" id="UP001177023"/>
    </source>
</evidence>
<keyword evidence="3" id="KW-1185">Reference proteome</keyword>